<accession>A0A6A6H7Y0</accession>
<dbReference type="Proteomes" id="UP000800092">
    <property type="component" value="Unassembled WGS sequence"/>
</dbReference>
<dbReference type="AlphaFoldDB" id="A0A6A6H7Y0"/>
<sequence length="402" mass="46304">MDDWAEQSTRMAEIYGNSYATILAAIHPDSSVGVFPGRVPLESITVPFRPSVSDAKPWGSVQLVERPSDWNALSGRAWAFQEKEFAFRTFEFRSEGVSFRCRYGISREWERPTPTESHSLLFHSHKDTTSLVPSLGSPKDFPGVFIKWYGDLPAYTSLGLSYEEDRLPAISGLVKEYQSFIGGRYLAGLWEKDFIYGLQWRVRRSEDRPLRGNRRYERAPSWSWVSVQWQCYYCWPFLKRENSVNENAEEISRFLEITIEPATKDPNGRVKGGKLVIEAPLRRARWFKKHGWRIPMNKNDEHNEWDGTALFAAEEDGDDHNARAESSKPDHYSSAIAICLFDDDDERPELVECLLLTKRQGVLLALLDKTANTYRRIGFFRINGKESGLQKWLGRTETVTIV</sequence>
<protein>
    <recommendedName>
        <fullName evidence="3">Heterokaryon incompatibility domain-containing protein</fullName>
    </recommendedName>
</protein>
<evidence type="ECO:0000313" key="2">
    <source>
        <dbReference type="Proteomes" id="UP000800092"/>
    </source>
</evidence>
<organism evidence="1 2">
    <name type="scientific">Viridothelium virens</name>
    <name type="common">Speckled blister lichen</name>
    <name type="synonym">Trypethelium virens</name>
    <dbReference type="NCBI Taxonomy" id="1048519"/>
    <lineage>
        <taxon>Eukaryota</taxon>
        <taxon>Fungi</taxon>
        <taxon>Dikarya</taxon>
        <taxon>Ascomycota</taxon>
        <taxon>Pezizomycotina</taxon>
        <taxon>Dothideomycetes</taxon>
        <taxon>Dothideomycetes incertae sedis</taxon>
        <taxon>Trypetheliales</taxon>
        <taxon>Trypetheliaceae</taxon>
        <taxon>Viridothelium</taxon>
    </lineage>
</organism>
<dbReference type="OrthoDB" id="5125733at2759"/>
<gene>
    <name evidence="1" type="ORF">EV356DRAFT_515796</name>
</gene>
<dbReference type="PANTHER" id="PTHR33112">
    <property type="entry name" value="DOMAIN PROTEIN, PUTATIVE-RELATED"/>
    <property type="match status" value="1"/>
</dbReference>
<dbReference type="PANTHER" id="PTHR33112:SF9">
    <property type="entry name" value="HETEROKARYON INCOMPATIBILITY DOMAIN-CONTAINING PROTEIN"/>
    <property type="match status" value="1"/>
</dbReference>
<name>A0A6A6H7Y0_VIRVR</name>
<proteinExistence type="predicted"/>
<evidence type="ECO:0000313" key="1">
    <source>
        <dbReference type="EMBL" id="KAF2234135.1"/>
    </source>
</evidence>
<dbReference type="EMBL" id="ML991801">
    <property type="protein sequence ID" value="KAF2234135.1"/>
    <property type="molecule type" value="Genomic_DNA"/>
</dbReference>
<keyword evidence="2" id="KW-1185">Reference proteome</keyword>
<evidence type="ECO:0008006" key="3">
    <source>
        <dbReference type="Google" id="ProtNLM"/>
    </source>
</evidence>
<reference evidence="1" key="1">
    <citation type="journal article" date="2020" name="Stud. Mycol.">
        <title>101 Dothideomycetes genomes: a test case for predicting lifestyles and emergence of pathogens.</title>
        <authorList>
            <person name="Haridas S."/>
            <person name="Albert R."/>
            <person name="Binder M."/>
            <person name="Bloem J."/>
            <person name="Labutti K."/>
            <person name="Salamov A."/>
            <person name="Andreopoulos B."/>
            <person name="Baker S."/>
            <person name="Barry K."/>
            <person name="Bills G."/>
            <person name="Bluhm B."/>
            <person name="Cannon C."/>
            <person name="Castanera R."/>
            <person name="Culley D."/>
            <person name="Daum C."/>
            <person name="Ezra D."/>
            <person name="Gonzalez J."/>
            <person name="Henrissat B."/>
            <person name="Kuo A."/>
            <person name="Liang C."/>
            <person name="Lipzen A."/>
            <person name="Lutzoni F."/>
            <person name="Magnuson J."/>
            <person name="Mondo S."/>
            <person name="Nolan M."/>
            <person name="Ohm R."/>
            <person name="Pangilinan J."/>
            <person name="Park H.-J."/>
            <person name="Ramirez L."/>
            <person name="Alfaro M."/>
            <person name="Sun H."/>
            <person name="Tritt A."/>
            <person name="Yoshinaga Y."/>
            <person name="Zwiers L.-H."/>
            <person name="Turgeon B."/>
            <person name="Goodwin S."/>
            <person name="Spatafora J."/>
            <person name="Crous P."/>
            <person name="Grigoriev I."/>
        </authorList>
    </citation>
    <scope>NUCLEOTIDE SEQUENCE</scope>
    <source>
        <strain evidence="1">Tuck. ex Michener</strain>
    </source>
</reference>